<comment type="caution">
    <text evidence="1">The sequence shown here is derived from an EMBL/GenBank/DDBJ whole genome shotgun (WGS) entry which is preliminary data.</text>
</comment>
<proteinExistence type="predicted"/>
<evidence type="ECO:0000313" key="1">
    <source>
        <dbReference type="EMBL" id="KAI4383512.1"/>
    </source>
</evidence>
<name>A0ACB9S5R4_9MYRT</name>
<reference evidence="2" key="1">
    <citation type="journal article" date="2023" name="Front. Plant Sci.">
        <title>Chromosomal-level genome assembly of Melastoma candidum provides insights into trichome evolution.</title>
        <authorList>
            <person name="Zhong Y."/>
            <person name="Wu W."/>
            <person name="Sun C."/>
            <person name="Zou P."/>
            <person name="Liu Y."/>
            <person name="Dai S."/>
            <person name="Zhou R."/>
        </authorList>
    </citation>
    <scope>NUCLEOTIDE SEQUENCE [LARGE SCALE GENOMIC DNA]</scope>
</reference>
<sequence length="139" mass="14731">MALKASLVLSLYIPCLFLATVGRAFASRDLPDVVRPGHDLAARLEGGRGGMADCWTALVELKSCSSEIVLFFLNGETVIGPECCRAIEIITHNCWPAMLASLGFTSEEGNILRGYCDAASSPVGSPSLYSIDPVAIPNV</sequence>
<evidence type="ECO:0000313" key="2">
    <source>
        <dbReference type="Proteomes" id="UP001057402"/>
    </source>
</evidence>
<organism evidence="1 2">
    <name type="scientific">Melastoma candidum</name>
    <dbReference type="NCBI Taxonomy" id="119954"/>
    <lineage>
        <taxon>Eukaryota</taxon>
        <taxon>Viridiplantae</taxon>
        <taxon>Streptophyta</taxon>
        <taxon>Embryophyta</taxon>
        <taxon>Tracheophyta</taxon>
        <taxon>Spermatophyta</taxon>
        <taxon>Magnoliopsida</taxon>
        <taxon>eudicotyledons</taxon>
        <taxon>Gunneridae</taxon>
        <taxon>Pentapetalae</taxon>
        <taxon>rosids</taxon>
        <taxon>malvids</taxon>
        <taxon>Myrtales</taxon>
        <taxon>Melastomataceae</taxon>
        <taxon>Melastomatoideae</taxon>
        <taxon>Melastomateae</taxon>
        <taxon>Melastoma</taxon>
    </lineage>
</organism>
<protein>
    <submittedName>
        <fullName evidence="1">Uncharacterized protein</fullName>
    </submittedName>
</protein>
<accession>A0ACB9S5R4</accession>
<dbReference type="EMBL" id="CM042882">
    <property type="protein sequence ID" value="KAI4383512.1"/>
    <property type="molecule type" value="Genomic_DNA"/>
</dbReference>
<keyword evidence="2" id="KW-1185">Reference proteome</keyword>
<gene>
    <name evidence="1" type="ORF">MLD38_009343</name>
</gene>
<dbReference type="Proteomes" id="UP001057402">
    <property type="component" value="Chromosome 3"/>
</dbReference>